<organism evidence="2">
    <name type="scientific">Arundo donax</name>
    <name type="common">Giant reed</name>
    <name type="synonym">Donax arundinaceus</name>
    <dbReference type="NCBI Taxonomy" id="35708"/>
    <lineage>
        <taxon>Eukaryota</taxon>
        <taxon>Viridiplantae</taxon>
        <taxon>Streptophyta</taxon>
        <taxon>Embryophyta</taxon>
        <taxon>Tracheophyta</taxon>
        <taxon>Spermatophyta</taxon>
        <taxon>Magnoliopsida</taxon>
        <taxon>Liliopsida</taxon>
        <taxon>Poales</taxon>
        <taxon>Poaceae</taxon>
        <taxon>PACMAD clade</taxon>
        <taxon>Arundinoideae</taxon>
        <taxon>Arundineae</taxon>
        <taxon>Arundo</taxon>
    </lineage>
</organism>
<dbReference type="AlphaFoldDB" id="A0A0A9C5Y6"/>
<feature type="compositionally biased region" description="Polar residues" evidence="1">
    <location>
        <begin position="29"/>
        <end position="43"/>
    </location>
</feature>
<accession>A0A0A9C5Y6</accession>
<feature type="region of interest" description="Disordered" evidence="1">
    <location>
        <begin position="14"/>
        <end position="43"/>
    </location>
</feature>
<sequence>MMFLNRHCPQMQHSFIRSSPIQKKKKNTDACNPSGQSVTESRR</sequence>
<proteinExistence type="predicted"/>
<reference evidence="2" key="2">
    <citation type="journal article" date="2015" name="Data Brief">
        <title>Shoot transcriptome of the giant reed, Arundo donax.</title>
        <authorList>
            <person name="Barrero R.A."/>
            <person name="Guerrero F.D."/>
            <person name="Moolhuijzen P."/>
            <person name="Goolsby J.A."/>
            <person name="Tidwell J."/>
            <person name="Bellgard S.E."/>
            <person name="Bellgard M.I."/>
        </authorList>
    </citation>
    <scope>NUCLEOTIDE SEQUENCE</scope>
    <source>
        <tissue evidence="2">Shoot tissue taken approximately 20 cm above the soil surface</tissue>
    </source>
</reference>
<dbReference type="EMBL" id="GBRH01228017">
    <property type="protein sequence ID" value="JAD69878.1"/>
    <property type="molecule type" value="Transcribed_RNA"/>
</dbReference>
<name>A0A0A9C5Y6_ARUDO</name>
<reference evidence="2" key="1">
    <citation type="submission" date="2014-09" db="EMBL/GenBank/DDBJ databases">
        <authorList>
            <person name="Magalhaes I.L.F."/>
            <person name="Oliveira U."/>
            <person name="Santos F.R."/>
            <person name="Vidigal T.H.D.A."/>
            <person name="Brescovit A.D."/>
            <person name="Santos A.J."/>
        </authorList>
    </citation>
    <scope>NUCLEOTIDE SEQUENCE</scope>
    <source>
        <tissue evidence="2">Shoot tissue taken approximately 20 cm above the soil surface</tissue>
    </source>
</reference>
<evidence type="ECO:0000313" key="2">
    <source>
        <dbReference type="EMBL" id="JAD69878.1"/>
    </source>
</evidence>
<protein>
    <submittedName>
        <fullName evidence="2">Uncharacterized protein</fullName>
    </submittedName>
</protein>
<evidence type="ECO:0000256" key="1">
    <source>
        <dbReference type="SAM" id="MobiDB-lite"/>
    </source>
</evidence>